<proteinExistence type="predicted"/>
<evidence type="ECO:0000313" key="1">
    <source>
        <dbReference type="EMBL" id="CAD8830807.1"/>
    </source>
</evidence>
<organism evidence="1">
    <name type="scientific">Noctiluca scintillans</name>
    <name type="common">Sea sparkle</name>
    <name type="synonym">Red tide dinoflagellate</name>
    <dbReference type="NCBI Taxonomy" id="2966"/>
    <lineage>
        <taxon>Eukaryota</taxon>
        <taxon>Sar</taxon>
        <taxon>Alveolata</taxon>
        <taxon>Dinophyceae</taxon>
        <taxon>Noctilucales</taxon>
        <taxon>Noctilucaceae</taxon>
        <taxon>Noctiluca</taxon>
    </lineage>
</organism>
<protein>
    <submittedName>
        <fullName evidence="1">Uncharacterized protein</fullName>
    </submittedName>
</protein>
<sequence length="111" mass="12293">MSRLSLSSVDAWSISNEDFRGACESLLEDEQALAVGVGILRLCEINAEHGTFEAHFVLRLSYLEPGLVDREELDSTCNWPSWEQDCGDDHGDSSQSDCVDWTARSAIGKKL</sequence>
<name>A0A7S0ZS36_NOCSC</name>
<accession>A0A7S0ZS36</accession>
<dbReference type="EMBL" id="HBFQ01007394">
    <property type="protein sequence ID" value="CAD8830807.1"/>
    <property type="molecule type" value="Transcribed_RNA"/>
</dbReference>
<gene>
    <name evidence="1" type="ORF">NSCI0253_LOCUS5153</name>
</gene>
<dbReference type="AlphaFoldDB" id="A0A7S0ZS36"/>
<reference evidence="1" key="1">
    <citation type="submission" date="2021-01" db="EMBL/GenBank/DDBJ databases">
        <authorList>
            <person name="Corre E."/>
            <person name="Pelletier E."/>
            <person name="Niang G."/>
            <person name="Scheremetjew M."/>
            <person name="Finn R."/>
            <person name="Kale V."/>
            <person name="Holt S."/>
            <person name="Cochrane G."/>
            <person name="Meng A."/>
            <person name="Brown T."/>
            <person name="Cohen L."/>
        </authorList>
    </citation>
    <scope>NUCLEOTIDE SEQUENCE</scope>
</reference>